<organism evidence="2">
    <name type="scientific">Brachypodium distachyon</name>
    <name type="common">Purple false brome</name>
    <name type="synonym">Trachynia distachya</name>
    <dbReference type="NCBI Taxonomy" id="15368"/>
    <lineage>
        <taxon>Eukaryota</taxon>
        <taxon>Viridiplantae</taxon>
        <taxon>Streptophyta</taxon>
        <taxon>Embryophyta</taxon>
        <taxon>Tracheophyta</taxon>
        <taxon>Spermatophyta</taxon>
        <taxon>Magnoliopsida</taxon>
        <taxon>Liliopsida</taxon>
        <taxon>Poales</taxon>
        <taxon>Poaceae</taxon>
        <taxon>BOP clade</taxon>
        <taxon>Pooideae</taxon>
        <taxon>Stipodae</taxon>
        <taxon>Brachypodieae</taxon>
        <taxon>Brachypodium</taxon>
    </lineage>
</organism>
<dbReference type="EMBL" id="CM000882">
    <property type="protein sequence ID" value="PNT66132.1"/>
    <property type="molecule type" value="Genomic_DNA"/>
</dbReference>
<protein>
    <submittedName>
        <fullName evidence="2 3">Uncharacterized protein</fullName>
    </submittedName>
</protein>
<feature type="compositionally biased region" description="Basic and acidic residues" evidence="1">
    <location>
        <begin position="433"/>
        <end position="454"/>
    </location>
</feature>
<sequence length="493" mass="52772">MITPPMATEESPQMKVRRAAVRDSLLHLGLPRRRAATYGGARVPHDHLQAPGELPGVHDPVGVDGGAHARAPLLGHEARVGVLVRPLRHGHRRRAARHALQRRVPPAVRHEAPHGAVLQHPHLVAPLHDHARVLFDGIAVLVGVPVVLADHPQVRPAGGREAPLDLLLLPLAHRRHAPERHVHHGPGRLRVQPLHVALLVVVLVQISHGVGARTPPRVGEERHDGRADGEQVEPREGREHAGLQCLHGVHEHHGFLSGARVEIQLLERLPDVVERRGEGPVGELGEEAGELADGHGREARHGDGEPGLAGVRRDEPLVAVEVVVVHGEHGGRLDPVERAGQAALAGNVGGPPHEHGVDDAGHWPAAGRQPVQRRRQGGPAHARGGLHVRPRFVPGRGEEVEAVVVAVGVRDVGDAAGAVGDDDLLVGGRQRREHAPVGRHGGRERDPRAGEGSREALGQGAGRVDVALPGERHHQEVLRRHGWMIGSSAFSRT</sequence>
<keyword evidence="4" id="KW-1185">Reference proteome</keyword>
<dbReference type="Proteomes" id="UP000008810">
    <property type="component" value="Chromosome 3"/>
</dbReference>
<feature type="compositionally biased region" description="Basic and acidic residues" evidence="1">
    <location>
        <begin position="218"/>
        <end position="235"/>
    </location>
</feature>
<reference evidence="3" key="3">
    <citation type="submission" date="2018-08" db="UniProtKB">
        <authorList>
            <consortium name="EnsemblPlants"/>
        </authorList>
    </citation>
    <scope>IDENTIFICATION</scope>
    <source>
        <strain evidence="3">cv. Bd21</strain>
    </source>
</reference>
<feature type="region of interest" description="Disordered" evidence="1">
    <location>
        <begin position="213"/>
        <end position="235"/>
    </location>
</feature>
<gene>
    <name evidence="2" type="ORF">BRADI_3g07556v3</name>
</gene>
<dbReference type="InParanoid" id="A0A2K2CVS9"/>
<feature type="region of interest" description="Disordered" evidence="1">
    <location>
        <begin position="370"/>
        <end position="391"/>
    </location>
</feature>
<dbReference type="FunCoup" id="A0A2K2CVS9">
    <property type="interactions" value="817"/>
</dbReference>
<feature type="region of interest" description="Disordered" evidence="1">
    <location>
        <begin position="277"/>
        <end position="310"/>
    </location>
</feature>
<feature type="compositionally biased region" description="Basic and acidic residues" evidence="1">
    <location>
        <begin position="292"/>
        <end position="304"/>
    </location>
</feature>
<evidence type="ECO:0000313" key="4">
    <source>
        <dbReference type="Proteomes" id="UP000008810"/>
    </source>
</evidence>
<dbReference type="Gramene" id="PNT66132">
    <property type="protein sequence ID" value="PNT66132"/>
    <property type="gene ID" value="BRADI_3g07556v3"/>
</dbReference>
<dbReference type="EnsemblPlants" id="PNT66132">
    <property type="protein sequence ID" value="PNT66132"/>
    <property type="gene ID" value="BRADI_3g07556v3"/>
</dbReference>
<reference evidence="2 3" key="1">
    <citation type="journal article" date="2010" name="Nature">
        <title>Genome sequencing and analysis of the model grass Brachypodium distachyon.</title>
        <authorList>
            <consortium name="International Brachypodium Initiative"/>
        </authorList>
    </citation>
    <scope>NUCLEOTIDE SEQUENCE [LARGE SCALE GENOMIC DNA]</scope>
    <source>
        <strain evidence="2 3">Bd21</strain>
    </source>
</reference>
<feature type="region of interest" description="Disordered" evidence="1">
    <location>
        <begin position="427"/>
        <end position="463"/>
    </location>
</feature>
<dbReference type="ExpressionAtlas" id="A0A2K2CVS9">
    <property type="expression patterns" value="baseline and differential"/>
</dbReference>
<name>A0A2K2CVS9_BRADI</name>
<evidence type="ECO:0000313" key="2">
    <source>
        <dbReference type="EMBL" id="PNT66132.1"/>
    </source>
</evidence>
<evidence type="ECO:0000256" key="1">
    <source>
        <dbReference type="SAM" id="MobiDB-lite"/>
    </source>
</evidence>
<reference evidence="2" key="2">
    <citation type="submission" date="2017-06" db="EMBL/GenBank/DDBJ databases">
        <title>WGS assembly of Brachypodium distachyon.</title>
        <authorList>
            <consortium name="The International Brachypodium Initiative"/>
            <person name="Lucas S."/>
            <person name="Harmon-Smith M."/>
            <person name="Lail K."/>
            <person name="Tice H."/>
            <person name="Grimwood J."/>
            <person name="Bruce D."/>
            <person name="Barry K."/>
            <person name="Shu S."/>
            <person name="Lindquist E."/>
            <person name="Wang M."/>
            <person name="Pitluck S."/>
            <person name="Vogel J.P."/>
            <person name="Garvin D.F."/>
            <person name="Mockler T.C."/>
            <person name="Schmutz J."/>
            <person name="Rokhsar D."/>
            <person name="Bevan M.W."/>
        </authorList>
    </citation>
    <scope>NUCLEOTIDE SEQUENCE</scope>
    <source>
        <strain evidence="2">Bd21</strain>
    </source>
</reference>
<evidence type="ECO:0000313" key="3">
    <source>
        <dbReference type="EnsemblPlants" id="PNT66132"/>
    </source>
</evidence>
<proteinExistence type="predicted"/>
<dbReference type="AlphaFoldDB" id="A0A2K2CVS9"/>
<accession>A0A2K2CVS9</accession>